<proteinExistence type="predicted"/>
<protein>
    <recommendedName>
        <fullName evidence="3">Immunoglobulin I-set domain-containing protein</fullName>
    </recommendedName>
</protein>
<sequence>MNLTIKSLAIGDFGTYVCAAVNALGKTESQVSLHNYKETGLPIIPIGSVSSDLFYNNMI</sequence>
<dbReference type="Gene3D" id="2.60.40.10">
    <property type="entry name" value="Immunoglobulins"/>
    <property type="match status" value="1"/>
</dbReference>
<dbReference type="InterPro" id="IPR013783">
    <property type="entry name" value="Ig-like_fold"/>
</dbReference>
<name>A0A5E4QQU6_9NEOP</name>
<dbReference type="SUPFAM" id="SSF48726">
    <property type="entry name" value="Immunoglobulin"/>
    <property type="match status" value="1"/>
</dbReference>
<dbReference type="Proteomes" id="UP000324832">
    <property type="component" value="Unassembled WGS sequence"/>
</dbReference>
<gene>
    <name evidence="1" type="ORF">LSINAPIS_LOCUS11018</name>
</gene>
<keyword evidence="2" id="KW-1185">Reference proteome</keyword>
<organism evidence="1 2">
    <name type="scientific">Leptidea sinapis</name>
    <dbReference type="NCBI Taxonomy" id="189913"/>
    <lineage>
        <taxon>Eukaryota</taxon>
        <taxon>Metazoa</taxon>
        <taxon>Ecdysozoa</taxon>
        <taxon>Arthropoda</taxon>
        <taxon>Hexapoda</taxon>
        <taxon>Insecta</taxon>
        <taxon>Pterygota</taxon>
        <taxon>Neoptera</taxon>
        <taxon>Endopterygota</taxon>
        <taxon>Lepidoptera</taxon>
        <taxon>Glossata</taxon>
        <taxon>Ditrysia</taxon>
        <taxon>Papilionoidea</taxon>
        <taxon>Pieridae</taxon>
        <taxon>Dismorphiinae</taxon>
        <taxon>Leptidea</taxon>
    </lineage>
</organism>
<reference evidence="1 2" key="1">
    <citation type="submission" date="2017-07" db="EMBL/GenBank/DDBJ databases">
        <authorList>
            <person name="Talla V."/>
            <person name="Backstrom N."/>
        </authorList>
    </citation>
    <scope>NUCLEOTIDE SEQUENCE [LARGE SCALE GENOMIC DNA]</scope>
</reference>
<dbReference type="EMBL" id="FZQP02004667">
    <property type="protein sequence ID" value="VVD00367.1"/>
    <property type="molecule type" value="Genomic_DNA"/>
</dbReference>
<dbReference type="InterPro" id="IPR036179">
    <property type="entry name" value="Ig-like_dom_sf"/>
</dbReference>
<evidence type="ECO:0008006" key="3">
    <source>
        <dbReference type="Google" id="ProtNLM"/>
    </source>
</evidence>
<evidence type="ECO:0000313" key="2">
    <source>
        <dbReference type="Proteomes" id="UP000324832"/>
    </source>
</evidence>
<dbReference type="AlphaFoldDB" id="A0A5E4QQU6"/>
<accession>A0A5E4QQU6</accession>
<evidence type="ECO:0000313" key="1">
    <source>
        <dbReference type="EMBL" id="VVD00367.1"/>
    </source>
</evidence>